<dbReference type="InterPro" id="IPR023299">
    <property type="entry name" value="ATPase_P-typ_cyto_dom_N"/>
</dbReference>
<evidence type="ECO:0000256" key="5">
    <source>
        <dbReference type="ARBA" id="ARBA00022741"/>
    </source>
</evidence>
<dbReference type="InterPro" id="IPR018303">
    <property type="entry name" value="ATPase_P-typ_P_site"/>
</dbReference>
<feature type="transmembrane region" description="Helical" evidence="12">
    <location>
        <begin position="262"/>
        <end position="281"/>
    </location>
</feature>
<comment type="caution">
    <text evidence="15">The sequence shown here is derived from an EMBL/GenBank/DDBJ whole genome shotgun (WGS) entry which is preliminary data.</text>
</comment>
<keyword evidence="5" id="KW-0547">Nucleotide-binding</keyword>
<evidence type="ECO:0000256" key="10">
    <source>
        <dbReference type="ARBA" id="ARBA00023136"/>
    </source>
</evidence>
<organism evidence="15 16">
    <name type="scientific">Raphidocelis subcapitata</name>
    <dbReference type="NCBI Taxonomy" id="307507"/>
    <lineage>
        <taxon>Eukaryota</taxon>
        <taxon>Viridiplantae</taxon>
        <taxon>Chlorophyta</taxon>
        <taxon>core chlorophytes</taxon>
        <taxon>Chlorophyceae</taxon>
        <taxon>CS clade</taxon>
        <taxon>Sphaeropleales</taxon>
        <taxon>Selenastraceae</taxon>
        <taxon>Raphidocelis</taxon>
    </lineage>
</organism>
<dbReference type="OrthoDB" id="48943at2759"/>
<evidence type="ECO:0000259" key="14">
    <source>
        <dbReference type="Pfam" id="PF23143"/>
    </source>
</evidence>
<feature type="transmembrane region" description="Helical" evidence="12">
    <location>
        <begin position="452"/>
        <end position="471"/>
    </location>
</feature>
<sequence>MLAALPAPPAAADGSDLTSLLRGLPAGQPRIDAKELEGIALLRRRRGVARLDMGPFLAAYCLITLALMYHAITGQWRTFTLLSYGLGAAAAVHVLALLFTVWSIDFRAAVTCARASGVADAELVKVVPGKFSGKKEIVPLTTRVLPADAAAASGLPFIGAGPGAAEVVEVAFEFRKLRFLYHPDTAAFTRLKFPVHEPFSHYLKATGYGSPDRVAAAAEVWGANRFEVPLPPFASLLAEHMLAPFFVFQLFCVLLWCLDEYWYYSLFTLFMLVMFECTVVAQRIRTLRELRSLQTPKQRLAAYRNGKWEVLPGEALLPGDVVSIGRPSGEGAEDKVVPADCLLLSGTAIVEEAVLTGESTPQWKAPAAGGGAAAAAGADPDERLKVKAHRHHILFGGTRVLQHTGDKGARLKTPDGGCLAVVLRTGFETSQGQLMRTILYSSERVTAGSADAAIFIAFLLVFAVSAAYYVLKHGLQDPSRDRFKLLLNCVMIITSVIPPELPMELTIAVNASLVALARKRVFCTEPFRIPFAGRVEVCCFDKTGTLTTDHLLLEGIAAAPGTEEVLASERARAAAAADGGGGGADAAAARAPRGKSARRAGGAGGRAGAAAALPAPPGATPLLAGAEGLVRDPSLLPSSVCEVLAACQSLVVVEGELVGDPLEKAALESCGWSYAGDVAVSPDKKTRATGAPEAVRPLLAVVPDDYDSTYRRFAAQGARVIALARRALPPHLDGPELRAMPREGAEAGMEFMGFAVFQCPLKPESAPALAALAAASHLLVMITGDAPLTACHAAAQVHIVSRPVLVLQHREESHGAEAVARHPPGSAEADGEFEWAAPDDSRRLPFSRGWRDILLTAAEHDLCIAGDALAHVEAAGLANRVIPLVQMHEESMAAGETPMVKPGDASMAAPFTAKASSVAPVADVLKQGRCSLVTTVQMFKILGLLCLSTAYALSVMYLQGVKLSDTQATLSGVLTAGMFYFISNAKPLDVLSPARPHPSIFNVYFFGSLVGQFAAQLGFLVWMYRAAVATMPTDQAQDSEADFKPNLVNSVCYMVEQTVQLTTFAVNYVGHPFNESIVENKGMFSSVKYAAIFLLVLVLELVPSINESFGLVPIPAQLRARFLFGAAAMALFCNGWERALRAAFPARRPPARGYLAHAAELAQAQAEAEAERKRR</sequence>
<evidence type="ECO:0000256" key="2">
    <source>
        <dbReference type="ARBA" id="ARBA00006000"/>
    </source>
</evidence>
<dbReference type="InterPro" id="IPR059000">
    <property type="entry name" value="ATPase_P-type_domA"/>
</dbReference>
<name>A0A2V0P0F3_9CHLO</name>
<evidence type="ECO:0000256" key="8">
    <source>
        <dbReference type="ARBA" id="ARBA00022967"/>
    </source>
</evidence>
<evidence type="ECO:0000256" key="1">
    <source>
        <dbReference type="ARBA" id="ARBA00004141"/>
    </source>
</evidence>
<keyword evidence="10 12" id="KW-0472">Membrane</keyword>
<comment type="similarity">
    <text evidence="2">Belongs to the cation transport ATPase (P-type) (TC 3.A.3) family. Type V subfamily.</text>
</comment>
<dbReference type="AlphaFoldDB" id="A0A2V0P0F3"/>
<feature type="transmembrane region" description="Helical" evidence="12">
    <location>
        <begin position="233"/>
        <end position="256"/>
    </location>
</feature>
<dbReference type="InterPro" id="IPR023298">
    <property type="entry name" value="ATPase_P-typ_TM_dom_sf"/>
</dbReference>
<dbReference type="InterPro" id="IPR006544">
    <property type="entry name" value="P-type_TPase_V"/>
</dbReference>
<dbReference type="InterPro" id="IPR057255">
    <property type="entry name" value="2TM_P5A-ATPase"/>
</dbReference>
<gene>
    <name evidence="15" type="ORF">Rsub_03137</name>
</gene>
<proteinExistence type="inferred from homology"/>
<feature type="transmembrane region" description="Helical" evidence="12">
    <location>
        <begin position="53"/>
        <end position="72"/>
    </location>
</feature>
<dbReference type="InParanoid" id="A0A2V0P0F3"/>
<dbReference type="GO" id="GO:0015662">
    <property type="term" value="F:P-type ion transporter activity"/>
    <property type="evidence" value="ECO:0007669"/>
    <property type="project" value="TreeGrafter"/>
</dbReference>
<evidence type="ECO:0000256" key="9">
    <source>
        <dbReference type="ARBA" id="ARBA00022989"/>
    </source>
</evidence>
<keyword evidence="6" id="KW-0067">ATP-binding</keyword>
<keyword evidence="8" id="KW-1278">Translocase</keyword>
<dbReference type="Pfam" id="PF00122">
    <property type="entry name" value="E1-E2_ATPase"/>
    <property type="match status" value="1"/>
</dbReference>
<dbReference type="Gene3D" id="2.70.150.10">
    <property type="entry name" value="Calcium-transporting ATPase, cytoplasmic transduction domain A"/>
    <property type="match status" value="1"/>
</dbReference>
<evidence type="ECO:0000256" key="3">
    <source>
        <dbReference type="ARBA" id="ARBA00022692"/>
    </source>
</evidence>
<evidence type="ECO:0000313" key="16">
    <source>
        <dbReference type="Proteomes" id="UP000247498"/>
    </source>
</evidence>
<evidence type="ECO:0000256" key="7">
    <source>
        <dbReference type="ARBA" id="ARBA00022842"/>
    </source>
</evidence>
<dbReference type="InterPro" id="IPR023214">
    <property type="entry name" value="HAD_sf"/>
</dbReference>
<dbReference type="PROSITE" id="PS00154">
    <property type="entry name" value="ATPASE_E1_E2"/>
    <property type="match status" value="1"/>
</dbReference>
<dbReference type="SUPFAM" id="SSF81653">
    <property type="entry name" value="Calcium ATPase, transduction domain A"/>
    <property type="match status" value="1"/>
</dbReference>
<dbReference type="Pfam" id="PF23143">
    <property type="entry name" value="2TM_P5A-ATPase"/>
    <property type="match status" value="1"/>
</dbReference>
<keyword evidence="3 12" id="KW-0812">Transmembrane</keyword>
<dbReference type="SUPFAM" id="SSF81665">
    <property type="entry name" value="Calcium ATPase, transmembrane domain M"/>
    <property type="match status" value="1"/>
</dbReference>
<feature type="region of interest" description="Disordered" evidence="11">
    <location>
        <begin position="577"/>
        <end position="611"/>
    </location>
</feature>
<keyword evidence="16" id="KW-1185">Reference proteome</keyword>
<dbReference type="Proteomes" id="UP000247498">
    <property type="component" value="Unassembled WGS sequence"/>
</dbReference>
<feature type="transmembrane region" description="Helical" evidence="12">
    <location>
        <begin position="1003"/>
        <end position="1024"/>
    </location>
</feature>
<keyword evidence="9 12" id="KW-1133">Transmembrane helix</keyword>
<feature type="transmembrane region" description="Helical" evidence="12">
    <location>
        <begin position="965"/>
        <end position="983"/>
    </location>
</feature>
<dbReference type="PANTHER" id="PTHR45630:SF7">
    <property type="entry name" value="ENDOPLASMIC RETICULUM TRANSMEMBRANE HELIX TRANSLOCASE"/>
    <property type="match status" value="1"/>
</dbReference>
<dbReference type="NCBIfam" id="TIGR01494">
    <property type="entry name" value="ATPase_P-type"/>
    <property type="match status" value="1"/>
</dbReference>
<dbReference type="PANTHER" id="PTHR45630">
    <property type="entry name" value="CATION-TRANSPORTING ATPASE-RELATED"/>
    <property type="match status" value="1"/>
</dbReference>
<evidence type="ECO:0000256" key="6">
    <source>
        <dbReference type="ARBA" id="ARBA00022840"/>
    </source>
</evidence>
<dbReference type="EMBL" id="BDRX01000018">
    <property type="protein sequence ID" value="GBF90565.1"/>
    <property type="molecule type" value="Genomic_DNA"/>
</dbReference>
<dbReference type="GO" id="GO:0019829">
    <property type="term" value="F:ATPase-coupled monoatomic cation transmembrane transporter activity"/>
    <property type="evidence" value="ECO:0007669"/>
    <property type="project" value="TreeGrafter"/>
</dbReference>
<keyword evidence="7" id="KW-0460">Magnesium</keyword>
<accession>A0A2V0P0F3</accession>
<dbReference type="FunFam" id="2.70.150.10:FF:000027">
    <property type="entry name" value="Cation-transporting ATPase"/>
    <property type="match status" value="1"/>
</dbReference>
<dbReference type="SUPFAM" id="SSF56784">
    <property type="entry name" value="HAD-like"/>
    <property type="match status" value="1"/>
</dbReference>
<dbReference type="Gene3D" id="3.40.1110.10">
    <property type="entry name" value="Calcium-transporting ATPase, cytoplasmic domain N"/>
    <property type="match status" value="1"/>
</dbReference>
<protein>
    <submittedName>
        <fullName evidence="15">Cation-transporting ATPase</fullName>
    </submittedName>
</protein>
<dbReference type="GO" id="GO:0005524">
    <property type="term" value="F:ATP binding"/>
    <property type="evidence" value="ECO:0007669"/>
    <property type="project" value="UniProtKB-KW"/>
</dbReference>
<evidence type="ECO:0000256" key="4">
    <source>
        <dbReference type="ARBA" id="ARBA00022723"/>
    </source>
</evidence>
<feature type="transmembrane region" description="Helical" evidence="12">
    <location>
        <begin position="938"/>
        <end position="958"/>
    </location>
</feature>
<feature type="transmembrane region" description="Helical" evidence="12">
    <location>
        <begin position="84"/>
        <end position="104"/>
    </location>
</feature>
<dbReference type="GO" id="GO:0006874">
    <property type="term" value="P:intracellular calcium ion homeostasis"/>
    <property type="evidence" value="ECO:0007669"/>
    <property type="project" value="TreeGrafter"/>
</dbReference>
<dbReference type="STRING" id="307507.A0A2V0P0F3"/>
<feature type="domain" description="P5A-ATPase transmembrane helical hairpin" evidence="14">
    <location>
        <begin position="48"/>
        <end position="115"/>
    </location>
</feature>
<dbReference type="GO" id="GO:0046872">
    <property type="term" value="F:metal ion binding"/>
    <property type="evidence" value="ECO:0007669"/>
    <property type="project" value="UniProtKB-KW"/>
</dbReference>
<evidence type="ECO:0000256" key="12">
    <source>
        <dbReference type="SAM" id="Phobius"/>
    </source>
</evidence>
<dbReference type="GO" id="GO:0016887">
    <property type="term" value="F:ATP hydrolysis activity"/>
    <property type="evidence" value="ECO:0007669"/>
    <property type="project" value="InterPro"/>
</dbReference>
<evidence type="ECO:0000313" key="15">
    <source>
        <dbReference type="EMBL" id="GBF90565.1"/>
    </source>
</evidence>
<dbReference type="InterPro" id="IPR008250">
    <property type="entry name" value="ATPase_P-typ_transduc_dom_A_sf"/>
</dbReference>
<reference evidence="15 16" key="1">
    <citation type="journal article" date="2018" name="Sci. Rep.">
        <title>Raphidocelis subcapitata (=Pseudokirchneriella subcapitata) provides an insight into genome evolution and environmental adaptations in the Sphaeropleales.</title>
        <authorList>
            <person name="Suzuki S."/>
            <person name="Yamaguchi H."/>
            <person name="Nakajima N."/>
            <person name="Kawachi M."/>
        </authorList>
    </citation>
    <scope>NUCLEOTIDE SEQUENCE [LARGE SCALE GENOMIC DNA]</scope>
    <source>
        <strain evidence="15 16">NIES-35</strain>
    </source>
</reference>
<dbReference type="FunCoup" id="A0A2V0P0F3">
    <property type="interactions" value="2289"/>
</dbReference>
<dbReference type="InterPro" id="IPR001757">
    <property type="entry name" value="P_typ_ATPase"/>
</dbReference>
<evidence type="ECO:0000259" key="13">
    <source>
        <dbReference type="Pfam" id="PF00122"/>
    </source>
</evidence>
<feature type="domain" description="P-type ATPase A" evidence="13">
    <location>
        <begin position="302"/>
        <end position="437"/>
    </location>
</feature>
<keyword evidence="4" id="KW-0479">Metal-binding</keyword>
<dbReference type="GO" id="GO:0005789">
    <property type="term" value="C:endoplasmic reticulum membrane"/>
    <property type="evidence" value="ECO:0007669"/>
    <property type="project" value="TreeGrafter"/>
</dbReference>
<comment type="subcellular location">
    <subcellularLocation>
        <location evidence="1">Membrane</location>
        <topology evidence="1">Multi-pass membrane protein</topology>
    </subcellularLocation>
</comment>
<dbReference type="PRINTS" id="PR00119">
    <property type="entry name" value="CATATPASE"/>
</dbReference>
<dbReference type="InterPro" id="IPR036412">
    <property type="entry name" value="HAD-like_sf"/>
</dbReference>
<dbReference type="Gene3D" id="3.40.50.1000">
    <property type="entry name" value="HAD superfamily/HAD-like"/>
    <property type="match status" value="1"/>
</dbReference>
<evidence type="ECO:0000256" key="11">
    <source>
        <dbReference type="SAM" id="MobiDB-lite"/>
    </source>
</evidence>